<protein>
    <submittedName>
        <fullName evidence="6">Transcriptional regulator</fullName>
    </submittedName>
</protein>
<dbReference type="RefSeq" id="WP_014401793.1">
    <property type="nucleotide sequence ID" value="NC_017033.1"/>
</dbReference>
<evidence type="ECO:0000256" key="1">
    <source>
        <dbReference type="ARBA" id="ARBA00009437"/>
    </source>
</evidence>
<keyword evidence="2" id="KW-0805">Transcription regulation</keyword>
<accession>H8L2F3</accession>
<organism evidence="6 7">
    <name type="scientific">Frateuria aurantia (strain ATCC 33424 / DSM 6220 / KCTC 2777 / LMG 1558 / NBRC 3245 / NCIMB 13370)</name>
    <name type="common">Acetobacter aurantius</name>
    <dbReference type="NCBI Taxonomy" id="767434"/>
    <lineage>
        <taxon>Bacteria</taxon>
        <taxon>Pseudomonadati</taxon>
        <taxon>Pseudomonadota</taxon>
        <taxon>Gammaproteobacteria</taxon>
        <taxon>Lysobacterales</taxon>
        <taxon>Rhodanobacteraceae</taxon>
        <taxon>Frateuria</taxon>
    </lineage>
</organism>
<feature type="domain" description="HTH lysR-type" evidence="5">
    <location>
        <begin position="4"/>
        <end position="61"/>
    </location>
</feature>
<evidence type="ECO:0000256" key="3">
    <source>
        <dbReference type="ARBA" id="ARBA00023125"/>
    </source>
</evidence>
<dbReference type="eggNOG" id="COG0583">
    <property type="taxonomic scope" value="Bacteria"/>
</dbReference>
<keyword evidence="3" id="KW-0238">DNA-binding</keyword>
<dbReference type="Pfam" id="PF03466">
    <property type="entry name" value="LysR_substrate"/>
    <property type="match status" value="1"/>
</dbReference>
<dbReference type="Proteomes" id="UP000005234">
    <property type="component" value="Chromosome"/>
</dbReference>
<dbReference type="InterPro" id="IPR000847">
    <property type="entry name" value="LysR_HTH_N"/>
</dbReference>
<dbReference type="PANTHER" id="PTHR30118:SF15">
    <property type="entry name" value="TRANSCRIPTIONAL REGULATORY PROTEIN"/>
    <property type="match status" value="1"/>
</dbReference>
<dbReference type="SUPFAM" id="SSF46785">
    <property type="entry name" value="Winged helix' DNA-binding domain"/>
    <property type="match status" value="1"/>
</dbReference>
<dbReference type="InterPro" id="IPR036388">
    <property type="entry name" value="WH-like_DNA-bd_sf"/>
</dbReference>
<dbReference type="OrthoDB" id="8557381at2"/>
<comment type="similarity">
    <text evidence="1">Belongs to the LysR transcriptional regulatory family.</text>
</comment>
<evidence type="ECO:0000313" key="7">
    <source>
        <dbReference type="Proteomes" id="UP000005234"/>
    </source>
</evidence>
<dbReference type="InterPro" id="IPR050389">
    <property type="entry name" value="LysR-type_TF"/>
</dbReference>
<evidence type="ECO:0000256" key="2">
    <source>
        <dbReference type="ARBA" id="ARBA00023015"/>
    </source>
</evidence>
<dbReference type="STRING" id="767434.Fraau_0297"/>
<dbReference type="HOGENOM" id="CLU_039613_39_3_6"/>
<gene>
    <name evidence="6" type="ordered locus">Fraau_0297</name>
</gene>
<dbReference type="AlphaFoldDB" id="H8L2F3"/>
<reference evidence="6" key="1">
    <citation type="submission" date="2012-02" db="EMBL/GenBank/DDBJ databases">
        <title>The complete genome of Frateuria aurantia DSM 6220.</title>
        <authorList>
            <consortium name="US DOE Joint Genome Institute (JGI-PGF)"/>
            <person name="Lucas S."/>
            <person name="Copeland A."/>
            <person name="Lapidus A."/>
            <person name="Glavina del Rio T."/>
            <person name="Dalin E."/>
            <person name="Tice H."/>
            <person name="Bruce D."/>
            <person name="Goodwin L."/>
            <person name="Pitluck S."/>
            <person name="Peters L."/>
            <person name="Ovchinnikova G."/>
            <person name="Teshima H."/>
            <person name="Kyrpides N."/>
            <person name="Mavromatis K."/>
            <person name="Ivanova N."/>
            <person name="Brettin T."/>
            <person name="Detter J.C."/>
            <person name="Han C."/>
            <person name="Larimer F."/>
            <person name="Land M."/>
            <person name="Hauser L."/>
            <person name="Markowitz V."/>
            <person name="Cheng J.-F."/>
            <person name="Hugenholtz P."/>
            <person name="Woyke T."/>
            <person name="Wu D."/>
            <person name="Brambilla E."/>
            <person name="Klenk H.-P."/>
            <person name="Eisen J.A."/>
        </authorList>
    </citation>
    <scope>NUCLEOTIDE SEQUENCE</scope>
    <source>
        <strain evidence="6">DSM 6220</strain>
    </source>
</reference>
<dbReference type="PANTHER" id="PTHR30118">
    <property type="entry name" value="HTH-TYPE TRANSCRIPTIONAL REGULATOR LEUO-RELATED"/>
    <property type="match status" value="1"/>
</dbReference>
<evidence type="ECO:0000256" key="4">
    <source>
        <dbReference type="ARBA" id="ARBA00023163"/>
    </source>
</evidence>
<dbReference type="Pfam" id="PF00126">
    <property type="entry name" value="HTH_1"/>
    <property type="match status" value="1"/>
</dbReference>
<dbReference type="Gene3D" id="1.10.10.10">
    <property type="entry name" value="Winged helix-like DNA-binding domain superfamily/Winged helix DNA-binding domain"/>
    <property type="match status" value="1"/>
</dbReference>
<dbReference type="SUPFAM" id="SSF53850">
    <property type="entry name" value="Periplasmic binding protein-like II"/>
    <property type="match status" value="1"/>
</dbReference>
<dbReference type="EMBL" id="CP003350">
    <property type="protein sequence ID" value="AFC84787.1"/>
    <property type="molecule type" value="Genomic_DNA"/>
</dbReference>
<dbReference type="Gene3D" id="3.40.190.10">
    <property type="entry name" value="Periplasmic binding protein-like II"/>
    <property type="match status" value="2"/>
</dbReference>
<keyword evidence="4" id="KW-0804">Transcription</keyword>
<sequence>MTGPDLNLLTSLDILLEEANVTRAAQRLGLSTSAMSRTLGRLRETTGDLLLVRAGRELVLTPHAEQLRESCRQVMLDARRMLAPAMPALDLENLQRRFVIRANDGFVSALAPGLITTIGRQAAGVTLQFMAKPRKSVGHLRDGQTDLDIGVLTIMGPEIKIQALFRDRFVAVIREEHPMARQGELSLEDYLSCGHVVASRHDQGRGPVDQALAEIGRQRRISTIVPGFPAVLDVVLDSDLIGLVPASLLTARNAFHALGLRRFALPASTPDITISQMWHPRMDADPAHRWLRQTVKAYCRQQLGDLA</sequence>
<proteinExistence type="inferred from homology"/>
<evidence type="ECO:0000313" key="6">
    <source>
        <dbReference type="EMBL" id="AFC84787.1"/>
    </source>
</evidence>
<dbReference type="CDD" id="cd08460">
    <property type="entry name" value="PBP2_DntR_like_1"/>
    <property type="match status" value="1"/>
</dbReference>
<dbReference type="PROSITE" id="PS50931">
    <property type="entry name" value="HTH_LYSR"/>
    <property type="match status" value="1"/>
</dbReference>
<dbReference type="InterPro" id="IPR036390">
    <property type="entry name" value="WH_DNA-bd_sf"/>
</dbReference>
<dbReference type="KEGG" id="fau:Fraau_0297"/>
<dbReference type="GO" id="GO:0003677">
    <property type="term" value="F:DNA binding"/>
    <property type="evidence" value="ECO:0007669"/>
    <property type="project" value="UniProtKB-KW"/>
</dbReference>
<evidence type="ECO:0000259" key="5">
    <source>
        <dbReference type="PROSITE" id="PS50931"/>
    </source>
</evidence>
<keyword evidence="7" id="KW-1185">Reference proteome</keyword>
<name>H8L2F3_FRAAD</name>
<dbReference type="InterPro" id="IPR005119">
    <property type="entry name" value="LysR_subst-bd"/>
</dbReference>
<dbReference type="GO" id="GO:0003700">
    <property type="term" value="F:DNA-binding transcription factor activity"/>
    <property type="evidence" value="ECO:0007669"/>
    <property type="project" value="InterPro"/>
</dbReference>